<evidence type="ECO:0000313" key="3">
    <source>
        <dbReference type="Proteomes" id="UP000075884"/>
    </source>
</evidence>
<feature type="compositionally biased region" description="Polar residues" evidence="1">
    <location>
        <begin position="271"/>
        <end position="281"/>
    </location>
</feature>
<dbReference type="EnsemblMetazoa" id="ADIR004912-RA">
    <property type="protein sequence ID" value="ADIR004912-PA"/>
    <property type="gene ID" value="ADIR004912"/>
</dbReference>
<reference evidence="3" key="1">
    <citation type="submission" date="2013-03" db="EMBL/GenBank/DDBJ databases">
        <title>The Genome Sequence of Anopheles dirus WRAIR2.</title>
        <authorList>
            <consortium name="The Broad Institute Genomics Platform"/>
            <person name="Neafsey D.E."/>
            <person name="Walton C."/>
            <person name="Walker B."/>
            <person name="Young S.K."/>
            <person name="Zeng Q."/>
            <person name="Gargeya S."/>
            <person name="Fitzgerald M."/>
            <person name="Haas B."/>
            <person name="Abouelleil A."/>
            <person name="Allen A.W."/>
            <person name="Alvarado L."/>
            <person name="Arachchi H.M."/>
            <person name="Berlin A.M."/>
            <person name="Chapman S.B."/>
            <person name="Gainer-Dewar J."/>
            <person name="Goldberg J."/>
            <person name="Griggs A."/>
            <person name="Gujja S."/>
            <person name="Hansen M."/>
            <person name="Howarth C."/>
            <person name="Imamovic A."/>
            <person name="Ireland A."/>
            <person name="Larimer J."/>
            <person name="McCowan C."/>
            <person name="Murphy C."/>
            <person name="Pearson M."/>
            <person name="Poon T.W."/>
            <person name="Priest M."/>
            <person name="Roberts A."/>
            <person name="Saif S."/>
            <person name="Shea T."/>
            <person name="Sisk P."/>
            <person name="Sykes S."/>
            <person name="Wortman J."/>
            <person name="Nusbaum C."/>
            <person name="Birren B."/>
        </authorList>
    </citation>
    <scope>NUCLEOTIDE SEQUENCE [LARGE SCALE GENOMIC DNA]</scope>
    <source>
        <strain evidence="3">WRAIR2</strain>
    </source>
</reference>
<feature type="region of interest" description="Disordered" evidence="1">
    <location>
        <begin position="271"/>
        <end position="296"/>
    </location>
</feature>
<protein>
    <submittedName>
        <fullName evidence="2">Uncharacterized protein</fullName>
    </submittedName>
</protein>
<reference evidence="2" key="2">
    <citation type="submission" date="2020-05" db="UniProtKB">
        <authorList>
            <consortium name="EnsemblMetazoa"/>
        </authorList>
    </citation>
    <scope>IDENTIFICATION</scope>
    <source>
        <strain evidence="2">WRAIR2</strain>
    </source>
</reference>
<dbReference type="Proteomes" id="UP000075884">
    <property type="component" value="Unassembled WGS sequence"/>
</dbReference>
<feature type="compositionally biased region" description="Basic and acidic residues" evidence="1">
    <location>
        <begin position="287"/>
        <end position="296"/>
    </location>
</feature>
<organism evidence="2 3">
    <name type="scientific">Anopheles dirus</name>
    <dbReference type="NCBI Taxonomy" id="7168"/>
    <lineage>
        <taxon>Eukaryota</taxon>
        <taxon>Metazoa</taxon>
        <taxon>Ecdysozoa</taxon>
        <taxon>Arthropoda</taxon>
        <taxon>Hexapoda</taxon>
        <taxon>Insecta</taxon>
        <taxon>Pterygota</taxon>
        <taxon>Neoptera</taxon>
        <taxon>Endopterygota</taxon>
        <taxon>Diptera</taxon>
        <taxon>Nematocera</taxon>
        <taxon>Culicoidea</taxon>
        <taxon>Culicidae</taxon>
        <taxon>Anophelinae</taxon>
        <taxon>Anopheles</taxon>
    </lineage>
</organism>
<accession>A0A182NB84</accession>
<keyword evidence="3" id="KW-1185">Reference proteome</keyword>
<proteinExistence type="predicted"/>
<dbReference type="AlphaFoldDB" id="A0A182NB84"/>
<name>A0A182NB84_9DIPT</name>
<evidence type="ECO:0000256" key="1">
    <source>
        <dbReference type="SAM" id="MobiDB-lite"/>
    </source>
</evidence>
<evidence type="ECO:0000313" key="2">
    <source>
        <dbReference type="EnsemblMetazoa" id="ADIR004912-PA"/>
    </source>
</evidence>
<dbReference type="VEuPathDB" id="VectorBase:ADIR004912"/>
<sequence>MPIQSNDSSAKLALWNDEVFSCVWIAGTNVKQYARQAEKIDRELGIKTICEFVSKLVIHRTMPLDVNAKIVCGMSQIYLFNVKALHRSLQAVNEKDVRSRVDYNEKKIVRQFQQNITCKPGKDGWLPDPMDLEQLMNFELDNFMNQITEKEVIDCLLASQKNTTVQHIHDITLREMPDTTFPYSASNWQVEDDDFGTAEPNEMIDFFYPKVESNTTSSQLQPEHPIQLDQEHNLSVLNVVDCTYNDVASLGNTLPPLPVENDLTAVTEENATVEPSTTSAVKQVPSIDKHATRDTR</sequence>